<accession>A0A9D2C8E9</accession>
<dbReference type="InterPro" id="IPR036866">
    <property type="entry name" value="RibonucZ/Hydroxyglut_hydro"/>
</dbReference>
<dbReference type="SUPFAM" id="SSF56281">
    <property type="entry name" value="Metallo-hydrolase/oxidoreductase"/>
    <property type="match status" value="1"/>
</dbReference>
<protein>
    <submittedName>
        <fullName evidence="2">Hydrolase</fullName>
    </submittedName>
</protein>
<evidence type="ECO:0000313" key="3">
    <source>
        <dbReference type="Proteomes" id="UP000824005"/>
    </source>
</evidence>
<dbReference type="EMBL" id="DXDC01000081">
    <property type="protein sequence ID" value="HIY65177.1"/>
    <property type="molecule type" value="Genomic_DNA"/>
</dbReference>
<dbReference type="Proteomes" id="UP000824005">
    <property type="component" value="Unassembled WGS sequence"/>
</dbReference>
<dbReference type="PANTHER" id="PTHR36839">
    <property type="entry name" value="METALLO-BETA-LACTAMASE FAMILY PROTEIN (AFU_ORTHOLOGUE AFUA_5G12770)"/>
    <property type="match status" value="1"/>
</dbReference>
<gene>
    <name evidence="2" type="ORF">H9830_02740</name>
</gene>
<dbReference type="InterPro" id="IPR001279">
    <property type="entry name" value="Metallo-B-lactamas"/>
</dbReference>
<dbReference type="Gene3D" id="3.60.15.10">
    <property type="entry name" value="Ribonuclease Z/Hydroxyacylglutathione hydrolase-like"/>
    <property type="match status" value="1"/>
</dbReference>
<reference evidence="2" key="1">
    <citation type="journal article" date="2021" name="PeerJ">
        <title>Extensive microbial diversity within the chicken gut microbiome revealed by metagenomics and culture.</title>
        <authorList>
            <person name="Gilroy R."/>
            <person name="Ravi A."/>
            <person name="Getino M."/>
            <person name="Pursley I."/>
            <person name="Horton D.L."/>
            <person name="Alikhan N.F."/>
            <person name="Baker D."/>
            <person name="Gharbi K."/>
            <person name="Hall N."/>
            <person name="Watson M."/>
            <person name="Adriaenssens E.M."/>
            <person name="Foster-Nyarko E."/>
            <person name="Jarju S."/>
            <person name="Secka A."/>
            <person name="Antonio M."/>
            <person name="Oren A."/>
            <person name="Chaudhuri R.R."/>
            <person name="La Ragione R."/>
            <person name="Hildebrand F."/>
            <person name="Pallen M.J."/>
        </authorList>
    </citation>
    <scope>NUCLEOTIDE SEQUENCE</scope>
    <source>
        <strain evidence="2">ChiGjej1B1-98</strain>
    </source>
</reference>
<evidence type="ECO:0000259" key="1">
    <source>
        <dbReference type="SMART" id="SM00849"/>
    </source>
</evidence>
<proteinExistence type="predicted"/>
<comment type="caution">
    <text evidence="2">The sequence shown here is derived from an EMBL/GenBank/DDBJ whole genome shotgun (WGS) entry which is preliminary data.</text>
</comment>
<feature type="domain" description="Metallo-beta-lactamase" evidence="1">
    <location>
        <begin position="80"/>
        <end position="248"/>
    </location>
</feature>
<evidence type="ECO:0000313" key="2">
    <source>
        <dbReference type="EMBL" id="HIY65177.1"/>
    </source>
</evidence>
<organism evidence="2 3">
    <name type="scientific">Candidatus Agrococcus pullicola</name>
    <dbReference type="NCBI Taxonomy" id="2838429"/>
    <lineage>
        <taxon>Bacteria</taxon>
        <taxon>Bacillati</taxon>
        <taxon>Actinomycetota</taxon>
        <taxon>Actinomycetes</taxon>
        <taxon>Micrococcales</taxon>
        <taxon>Microbacteriaceae</taxon>
        <taxon>Agrococcus</taxon>
    </lineage>
</organism>
<dbReference type="SMART" id="SM00849">
    <property type="entry name" value="Lactamase_B"/>
    <property type="match status" value="1"/>
</dbReference>
<dbReference type="PANTHER" id="PTHR36839:SF1">
    <property type="entry name" value="METALLO-BETA-LACTAMASE FAMILY PROTEIN (AFU_ORTHOLOGUE AFUA_5G12770)"/>
    <property type="match status" value="1"/>
</dbReference>
<dbReference type="GO" id="GO:0016787">
    <property type="term" value="F:hydrolase activity"/>
    <property type="evidence" value="ECO:0007669"/>
    <property type="project" value="UniProtKB-KW"/>
</dbReference>
<dbReference type="AlphaFoldDB" id="A0A9D2C8E9"/>
<keyword evidence="2" id="KW-0378">Hydrolase</keyword>
<name>A0A9D2C8E9_9MICO</name>
<reference evidence="2" key="2">
    <citation type="submission" date="2021-04" db="EMBL/GenBank/DDBJ databases">
        <authorList>
            <person name="Gilroy R."/>
        </authorList>
    </citation>
    <scope>NUCLEOTIDE SEQUENCE</scope>
    <source>
        <strain evidence="2">ChiGjej1B1-98</strain>
    </source>
</reference>
<sequence length="279" mass="30214">MAATAFEPELISCATCAVEFGFDRSSLPERCAICDDERQYVPATGQAWVTQAELAGSTRVRIDELGPEQWGVTAEDVGIGQTMQVVRTDGGVLLWDPIGLVDGATVDFIRSLGPTLAIVASHPHMYGAQVTWSRALGAPVLLHAADRAWVQRHDPAQREWDGRLRLACGLELRTLGGHFPGSAIVHLPHAADGAGVVLAGDTVMVNPDRRTVAFLRSYPNKIPLSGAVTQRIADGLSKLQFKQIWSNFGNAITDRADELVQDAALRHIAWVRGDFDDLT</sequence>